<feature type="compositionally biased region" description="Basic residues" evidence="1">
    <location>
        <begin position="99"/>
        <end position="112"/>
    </location>
</feature>
<name>A0ABW2Y0A7_9ACTN</name>
<proteinExistence type="predicted"/>
<feature type="region of interest" description="Disordered" evidence="1">
    <location>
        <begin position="93"/>
        <end position="112"/>
    </location>
</feature>
<protein>
    <submittedName>
        <fullName evidence="2">Uncharacterized protein</fullName>
    </submittedName>
</protein>
<evidence type="ECO:0000256" key="1">
    <source>
        <dbReference type="SAM" id="MobiDB-lite"/>
    </source>
</evidence>
<dbReference type="RefSeq" id="WP_131758652.1">
    <property type="nucleotide sequence ID" value="NZ_CAACUY010000056.1"/>
</dbReference>
<accession>A0ABW2Y0A7</accession>
<comment type="caution">
    <text evidence="2">The sequence shown here is derived from an EMBL/GenBank/DDBJ whole genome shotgun (WGS) entry which is preliminary data.</text>
</comment>
<dbReference type="EMBL" id="JBHTGP010000034">
    <property type="protein sequence ID" value="MFD0691953.1"/>
    <property type="molecule type" value="Genomic_DNA"/>
</dbReference>
<gene>
    <name evidence="2" type="ORF">ACFQZM_46200</name>
</gene>
<evidence type="ECO:0000313" key="2">
    <source>
        <dbReference type="EMBL" id="MFD0691953.1"/>
    </source>
</evidence>
<dbReference type="Proteomes" id="UP001597063">
    <property type="component" value="Unassembled WGS sequence"/>
</dbReference>
<reference evidence="3" key="1">
    <citation type="journal article" date="2019" name="Int. J. Syst. Evol. Microbiol.">
        <title>The Global Catalogue of Microorganisms (GCM) 10K type strain sequencing project: providing services to taxonomists for standard genome sequencing and annotation.</title>
        <authorList>
            <consortium name="The Broad Institute Genomics Platform"/>
            <consortium name="The Broad Institute Genome Sequencing Center for Infectious Disease"/>
            <person name="Wu L."/>
            <person name="Ma J."/>
        </authorList>
    </citation>
    <scope>NUCLEOTIDE SEQUENCE [LARGE SCALE GENOMIC DNA]</scope>
    <source>
        <strain evidence="3">JCM 9371</strain>
    </source>
</reference>
<sequence>MTKPLDDRMDERLVTHRVRRIPNPHSEAVIHAAGLLGESAALRRETAARLEELALWYDHLASYGTGERHGEYAARARRLHRKAAEIWSRSMAVQEARGPVRRQPRLNRTPGR</sequence>
<keyword evidence="3" id="KW-1185">Reference proteome</keyword>
<evidence type="ECO:0000313" key="3">
    <source>
        <dbReference type="Proteomes" id="UP001597063"/>
    </source>
</evidence>
<organism evidence="2 3">
    <name type="scientific">Actinomadura fibrosa</name>
    <dbReference type="NCBI Taxonomy" id="111802"/>
    <lineage>
        <taxon>Bacteria</taxon>
        <taxon>Bacillati</taxon>
        <taxon>Actinomycetota</taxon>
        <taxon>Actinomycetes</taxon>
        <taxon>Streptosporangiales</taxon>
        <taxon>Thermomonosporaceae</taxon>
        <taxon>Actinomadura</taxon>
    </lineage>
</organism>